<protein>
    <submittedName>
        <fullName evidence="1">Uncharacterized protein</fullName>
    </submittedName>
</protein>
<dbReference type="EMBL" id="CM041549">
    <property type="protein sequence ID" value="KAI3357785.1"/>
    <property type="molecule type" value="Genomic_DNA"/>
</dbReference>
<feature type="non-terminal residue" evidence="1">
    <location>
        <position position="1"/>
    </location>
</feature>
<evidence type="ECO:0000313" key="1">
    <source>
        <dbReference type="EMBL" id="KAI3357785.1"/>
    </source>
</evidence>
<dbReference type="Proteomes" id="UP000831701">
    <property type="component" value="Chromosome 19"/>
</dbReference>
<proteinExistence type="predicted"/>
<reference evidence="1" key="1">
    <citation type="submission" date="2022-04" db="EMBL/GenBank/DDBJ databases">
        <title>Jade perch genome.</title>
        <authorList>
            <person name="Chao B."/>
        </authorList>
    </citation>
    <scope>NUCLEOTIDE SEQUENCE</scope>
    <source>
        <strain evidence="1">CB-2022</strain>
    </source>
</reference>
<organism evidence="1 2">
    <name type="scientific">Scortum barcoo</name>
    <name type="common">barcoo grunter</name>
    <dbReference type="NCBI Taxonomy" id="214431"/>
    <lineage>
        <taxon>Eukaryota</taxon>
        <taxon>Metazoa</taxon>
        <taxon>Chordata</taxon>
        <taxon>Craniata</taxon>
        <taxon>Vertebrata</taxon>
        <taxon>Euteleostomi</taxon>
        <taxon>Actinopterygii</taxon>
        <taxon>Neopterygii</taxon>
        <taxon>Teleostei</taxon>
        <taxon>Neoteleostei</taxon>
        <taxon>Acanthomorphata</taxon>
        <taxon>Eupercaria</taxon>
        <taxon>Centrarchiformes</taxon>
        <taxon>Terapontoidei</taxon>
        <taxon>Terapontidae</taxon>
        <taxon>Scortum</taxon>
    </lineage>
</organism>
<keyword evidence="2" id="KW-1185">Reference proteome</keyword>
<evidence type="ECO:0000313" key="2">
    <source>
        <dbReference type="Proteomes" id="UP000831701"/>
    </source>
</evidence>
<comment type="caution">
    <text evidence="1">The sequence shown here is derived from an EMBL/GenBank/DDBJ whole genome shotgun (WGS) entry which is preliminary data.</text>
</comment>
<sequence>CNFKTQYGQKDMERHLKTHTGEKPFECEVVPQALQPAGQAQHAQPLAHTGEKPHKCKHCSYAAADSSSLKKHLRIHYDERPFKCQICPYASRNSSQLTVHLRSHTGDAPFQCQQCDAKFKINSDLKRHIRIHSGEKPYKCDFCEYRCAMKGNLKSHIQIKHGTENSFQCVHCDFQCANKTALRQHSREHQPTQPIQCSKCTYSCSSKGALKVHERIHSEERPFKCDFCNFASKQRSNLVIHKKKCHLDTPEKGSSGKGSRGGGKSGGGDSPKPVGSRYRAKLDAARAFCCDSCDASFVREDSLRSHKKQHRDTQGVLQLQFSSSADAVSMVPVTTSQSSTHLEVPISSDSLTPYTSAQLKIIVSHPLGQENALIPAGMDGQSKSNMVLLSPENQDMVVNSMIQQVNLLPMQHLGSSQAAEATLEPQTVLLTPLSPDDANNPLHQALLQTAITAQDSSSSSQTFITTCSELEGLNALIQEGGTEVTVVTEGNAAIVAAAAAVPQDVVCSQPEDVSKQAGAVTVEGSALPCEEGALLVPNISLGSQNVVIHGVPLIVRKQAKPQHINSDEPGPLGNGIPRDDQHEEIGHEMKRFRMDETRVCNKCCAEFFDEAEFLEHEKNCTKSQQVVIMKDGDGNEVPEEYSQGSPEGLTSDHDDSQSSSHSLSNHLERTEEESSVNAEDSGQQDHADMVASPEMSFHPLSKVQDSNVTLETMADTKVAVSQHSSNNTSLTSSQEAMQAIPMILEQLVCLQQQQLQQIQLTEQIRIQVAMMTPQGLQSSVGAVMDPLKALGAHLSQQLSAAAALIGKRTGSQSLSVETMKQGKLPLPTGIPTALPGGLGSVASKSDILKGIPDLTSRLPALLPQSTGVIGFPNTFNGIQAGIESSKKVKSKMLNLPVESKSGDSLYKHKCKYCGKTFGNDSALQIHLRSHTGERPFKCNICGNRFTTKGNLKVHFQRHKDKYPNITMNPHPVPEHLDNIATSTGIPFGMSVPLDESNMSEIKPIVGHPAAGFHPSSIPGLKTFDSFSENPFSQRPSPSISDGSPSVSSNVFGQETGLDPNQKDAKELLGALHHMNGGSLSGEQSSGTAKLQQMVDGLEKRTSDPNECVICHRVLSCQSSLKMHYRTHTGERPYKCKICGRAFSTKGNLKAHYGVHRANTPLKMQHSCPICQKKFTNAVVLQQHIRMHMGGQIPNTPMPENQFDAADAMESSLPEEKSLDTNGFEASMEDHEPELNSQKPSDASDSLSSAPEEQSQQHAASATFSSLDVLKNLTSALALKRQSSTASESEGTSKESPSAPREQEYQNGRSPAVSDSAVSFHSSSPVNGNVNCKSPEPAVDEYARKPESDAGAQGCTESGGALDLTAASSFTPKAIKEEPANPFTNGDYVPSNMPFMRIPSSLASLEMKIPPENPLGPHGLFSSHMPQGTAMSSSISTTQRRSTKQHVCNVCGKNFSSASALQIHERTHTGEKPFACNICGRAFTTKGNLKVHIGTHMWNNSSRRGQRLSLDNPMALMAMSSEAKMLPEIMQAPKELGSPQMNFDPSLWNQYAAAFSGGLTMKTNEISVIQGGGIPLPGSPSGGPLIGSTGGLMKIDGSHSGLPATMAEIEKNSSDSVPKSQFPHFMEEANRPGAAGMTDNIPLQPVRRPKRHDGKHRHGCCPWSRCCGMGDFRPLCTVWLGHPEKREQRYPRNVINNQKYNFFTFLPAVLFNQFKYFFNLYFLLLACSQFVEELRLGALYTYWVPLGLVLIITIMREAVEEIRCYLRDKEVNSQIYSKLSTRGTVKVKSSGIQVGDLIIVEKNQRVPADMIFLRTSERNGSCFLRTDQLDGETDWKLRLPVACTQRLPTAADLLQIRSYVYAEEPNIDIHNFIGTFTREDGDPPVNESLSIENTLWASTVVASGTVVGVVIYTGRELRSVMNTSNPRHKVGLFDLEVNCLTKILFAALVVVSLVMVALQHFAGRWYLQIFRFLLLFSHIVPISLRVNLDMGKMVFSWMIKKDSKIPGTMVRASTIPEQLGRISYLLTDKTGTLTQNEMVFRRLHLGTVAYGMDSMDEVQSHVFSAYTQPPHDLPASRAPAATKVRKTISSRVHEAVKAIALVHNVTPVYESNGVTDQAEAEQHYITKTHAGSTRPPARTSLDISQGNTLVQPVSLVQWTESVGLTLVGRDQSSMQLRTPTGQILNFTILQIFPFTYESKRMGIIVRDESTGEITFYMKGADVVMAGIVQYNDWLEEECGNMAREGLRVLVVSKKSLTEEQYQDFEARYVQAKLSVHDRSLKVATVIESLEMEMELLCLTGVEDQLQTDVRPTLEILRNAGIKVWMLTGDKLETATCTAKNAHLITRNQDIHIFRPVTTRGEAHLELNAFRRKHDCALVISGDSLEVCLKYYEYEFMELACQCPAVVCCRCTPTQKAQIVRLLQERTGKLTCAVGDGGNDVSMIQEADCGVGVEGKEGKQASLAADFSVTQFKHLGRLLMVHGRNSYKRSAALSQFVIHRSLCISTMQAVFSSVFFFASVPLYQGFLIIGYSTIYTMFPVFSLVLDKDVKSEVAMLYPELYKDLLKGRPLSFKTFLIWVLISIYQGKSIKEYKRTKKSLLLRMRTWAVPSFHPAGSIIMYGALLLFESEFVHIVAISFTSLILTELLMVALTIQTWHWLMIVGELLSLACYVASLVFLPEFIDVYFITTVSFLWKVTVITLVSCLPLYILKYLRRRFSPPSYSKLTT</sequence>
<accession>A0ACB8VQ33</accession>
<gene>
    <name evidence="1" type="ORF">L3Q82_016175</name>
</gene>
<name>A0ACB8VQ33_9TELE</name>